<dbReference type="Pfam" id="PF10075">
    <property type="entry name" value="CSN8_PSD8_EIF3K"/>
    <property type="match status" value="1"/>
</dbReference>
<dbReference type="GO" id="GO:0001732">
    <property type="term" value="P:formation of cytoplasmic translation initiation complex"/>
    <property type="evidence" value="ECO:0007669"/>
    <property type="project" value="UniProtKB-UniRule"/>
</dbReference>
<dbReference type="GeneID" id="2911050"/>
<dbReference type="InterPro" id="IPR016024">
    <property type="entry name" value="ARM-type_fold"/>
</dbReference>
<dbReference type="KEGG" id="yli:2911050"/>
<evidence type="ECO:0000256" key="4">
    <source>
        <dbReference type="HAMAP-Rule" id="MF_03010"/>
    </source>
</evidence>
<dbReference type="GO" id="GO:0033290">
    <property type="term" value="C:eukaryotic 48S preinitiation complex"/>
    <property type="evidence" value="ECO:0007669"/>
    <property type="project" value="UniProtKB-UniRule"/>
</dbReference>
<dbReference type="InterPro" id="IPR036390">
    <property type="entry name" value="WH_DNA-bd_sf"/>
</dbReference>
<proteinExistence type="inferred from homology"/>
<dbReference type="InterPro" id="IPR000717">
    <property type="entry name" value="PCI_dom"/>
</dbReference>
<dbReference type="PROSITE" id="PS50250">
    <property type="entry name" value="PCI"/>
    <property type="match status" value="1"/>
</dbReference>
<protein>
    <recommendedName>
        <fullName evidence="4">Eukaryotic translation initiation factor 3 subunit K</fullName>
        <shortName evidence="4">eIF3k</shortName>
    </recommendedName>
    <alternativeName>
        <fullName evidence="4">eIF-3 p25</fullName>
    </alternativeName>
</protein>
<dbReference type="OMA" id="GDDLCAD"/>
<name>A0A1D8NFX7_YARLL</name>
<organism evidence="6 8">
    <name type="scientific">Yarrowia lipolytica</name>
    <name type="common">Candida lipolytica</name>
    <dbReference type="NCBI Taxonomy" id="4952"/>
    <lineage>
        <taxon>Eukaryota</taxon>
        <taxon>Fungi</taxon>
        <taxon>Dikarya</taxon>
        <taxon>Ascomycota</taxon>
        <taxon>Saccharomycotina</taxon>
        <taxon>Dipodascomycetes</taxon>
        <taxon>Dipodascales</taxon>
        <taxon>Dipodascales incertae sedis</taxon>
        <taxon>Yarrowia</taxon>
    </lineage>
</organism>
<dbReference type="Proteomes" id="UP000182444">
    <property type="component" value="Chromosome 1D"/>
</dbReference>
<comment type="subcellular location">
    <subcellularLocation>
        <location evidence="4">Cytoplasm</location>
    </subcellularLocation>
</comment>
<dbReference type="RefSeq" id="XP_503182.1">
    <property type="nucleotide sequence ID" value="XM_503182.1"/>
</dbReference>
<keyword evidence="3 4" id="KW-0648">Protein biosynthesis</keyword>
<dbReference type="PANTHER" id="PTHR13022:SF0">
    <property type="entry name" value="EUKARYOTIC TRANSLATION INITIATION FACTOR 3 SUBUNIT K"/>
    <property type="match status" value="1"/>
</dbReference>
<evidence type="ECO:0000256" key="1">
    <source>
        <dbReference type="ARBA" id="ARBA00022490"/>
    </source>
</evidence>
<reference evidence="7 9" key="2">
    <citation type="submission" date="2018-07" db="EMBL/GenBank/DDBJ databases">
        <title>Draft Genome Assemblies for Five Robust Yarrowia lipolytica Strains Exhibiting High Lipid Production and Pentose Sugar Utilization and Sugar Alcohol Secretion from Undetoxified Lignocellulosic Biomass Hydrolysates.</title>
        <authorList>
            <consortium name="DOE Joint Genome Institute"/>
            <person name="Walker C."/>
            <person name="Ryu S."/>
            <person name="Na H."/>
            <person name="Zane M."/>
            <person name="LaButti K."/>
            <person name="Lipzen A."/>
            <person name="Haridas S."/>
            <person name="Barry K."/>
            <person name="Grigoriev I.V."/>
            <person name="Quarterman J."/>
            <person name="Slininger P."/>
            <person name="Dien B."/>
            <person name="Trinh C.T."/>
        </authorList>
    </citation>
    <scope>NUCLEOTIDE SEQUENCE [LARGE SCALE GENOMIC DNA]</scope>
    <source>
        <strain evidence="7 9">YB392</strain>
    </source>
</reference>
<dbReference type="GO" id="GO:0043022">
    <property type="term" value="F:ribosome binding"/>
    <property type="evidence" value="ECO:0007669"/>
    <property type="project" value="InterPro"/>
</dbReference>
<dbReference type="GO" id="GO:0005852">
    <property type="term" value="C:eukaryotic translation initiation factor 3 complex"/>
    <property type="evidence" value="ECO:0007669"/>
    <property type="project" value="UniProtKB-UniRule"/>
</dbReference>
<evidence type="ECO:0000313" key="8">
    <source>
        <dbReference type="Proteomes" id="UP000182444"/>
    </source>
</evidence>
<sequence length="234" mass="26527">MDTLSKKPEQRPEEITAILSSLDRYNPEKISILQEYATTQCADQHSDIEANLALLKLLQFQQQPNPNKEDIICNILSMALANFLTSDFTTALHVLPSYVLDSPAADTLAESIQKLFHLYTLLDGCRFPEFWAVYERDDAHADITADVADFENLVRISITRAVDISSQAIHKDVFRSWLNLSDNKFADYVKELGWKVEGETVVVPPNKENEAKPATTTESIKIEQISRLLKRTNE</sequence>
<dbReference type="Gene3D" id="1.10.10.10">
    <property type="entry name" value="Winged helix-like DNA-binding domain superfamily/Winged helix DNA-binding domain"/>
    <property type="match status" value="1"/>
</dbReference>
<dbReference type="VEuPathDB" id="FungiDB:YALI0_D23243g"/>
<feature type="domain" description="PCI" evidence="5">
    <location>
        <begin position="46"/>
        <end position="219"/>
    </location>
</feature>
<evidence type="ECO:0000259" key="5">
    <source>
        <dbReference type="PROSITE" id="PS50250"/>
    </source>
</evidence>
<dbReference type="HAMAP" id="MF_03010">
    <property type="entry name" value="eIF3k"/>
    <property type="match status" value="1"/>
</dbReference>
<evidence type="ECO:0000313" key="6">
    <source>
        <dbReference type="EMBL" id="AOW04511.1"/>
    </source>
</evidence>
<evidence type="ECO:0000256" key="2">
    <source>
        <dbReference type="ARBA" id="ARBA00022540"/>
    </source>
</evidence>
<comment type="function">
    <text evidence="4">Component of the eukaryotic translation initiation factor 3 (eIF-3) complex, which is involved in protein synthesis of a specialized repertoire of mRNAs and, together with other initiation factors, stimulates binding of mRNA and methionyl-tRNAi to the 40S ribosome. The eIF-3 complex specifically targets and initiates translation of a subset of mRNAs involved in cell proliferation.</text>
</comment>
<dbReference type="Proteomes" id="UP000256601">
    <property type="component" value="Unassembled WGS sequence"/>
</dbReference>
<reference evidence="6 8" key="1">
    <citation type="journal article" date="2016" name="PLoS ONE">
        <title>Sequence Assembly of Yarrowia lipolytica Strain W29/CLIB89 Shows Transposable Element Diversity.</title>
        <authorList>
            <person name="Magnan C."/>
            <person name="Yu J."/>
            <person name="Chang I."/>
            <person name="Jahn E."/>
            <person name="Kanomata Y."/>
            <person name="Wu J."/>
            <person name="Zeller M."/>
            <person name="Oakes M."/>
            <person name="Baldi P."/>
            <person name="Sandmeyer S."/>
        </authorList>
    </citation>
    <scope>NUCLEOTIDE SEQUENCE [LARGE SCALE GENOMIC DNA]</scope>
    <source>
        <strain evidence="6">CLIB89</strain>
        <strain evidence="8">CLIB89(W29)</strain>
    </source>
</reference>
<dbReference type="Gene3D" id="1.25.40.250">
    <property type="entry name" value="ARM repeat, domain 1"/>
    <property type="match status" value="1"/>
</dbReference>
<dbReference type="GO" id="GO:0016282">
    <property type="term" value="C:eukaryotic 43S preinitiation complex"/>
    <property type="evidence" value="ECO:0007669"/>
    <property type="project" value="UniProtKB-UniRule"/>
</dbReference>
<dbReference type="SUPFAM" id="SSF46785">
    <property type="entry name" value="Winged helix' DNA-binding domain"/>
    <property type="match status" value="1"/>
</dbReference>
<dbReference type="InterPro" id="IPR033464">
    <property type="entry name" value="CSN8_PSD8_EIF3K"/>
</dbReference>
<evidence type="ECO:0000313" key="7">
    <source>
        <dbReference type="EMBL" id="RDW27236.1"/>
    </source>
</evidence>
<dbReference type="GO" id="GO:0003743">
    <property type="term" value="F:translation initiation factor activity"/>
    <property type="evidence" value="ECO:0007669"/>
    <property type="project" value="UniProtKB-UniRule"/>
</dbReference>
<dbReference type="InterPro" id="IPR016020">
    <property type="entry name" value="Transl_init_fac_sub12_N_euk"/>
</dbReference>
<dbReference type="VEuPathDB" id="FungiDB:YALI1_D29994g"/>
<dbReference type="SMR" id="A0A1D8NFX7"/>
<gene>
    <name evidence="7" type="ORF">B0I71DRAFT_129558</name>
    <name evidence="6" type="ORF">YALI1_D29994g</name>
</gene>
<keyword evidence="2 4" id="KW-0396">Initiation factor</keyword>
<evidence type="ECO:0000256" key="3">
    <source>
        <dbReference type="ARBA" id="ARBA00022917"/>
    </source>
</evidence>
<dbReference type="eggNOG" id="KOG3252">
    <property type="taxonomic scope" value="Eukaryota"/>
</dbReference>
<accession>A0A1D8NFX7</accession>
<keyword evidence="1 4" id="KW-0963">Cytoplasm</keyword>
<dbReference type="EMBL" id="CP017556">
    <property type="protein sequence ID" value="AOW04511.1"/>
    <property type="molecule type" value="Genomic_DNA"/>
</dbReference>
<dbReference type="EMBL" id="KZ858966">
    <property type="protein sequence ID" value="RDW27236.1"/>
    <property type="molecule type" value="Genomic_DNA"/>
</dbReference>
<dbReference type="GO" id="GO:0006446">
    <property type="term" value="P:regulation of translational initiation"/>
    <property type="evidence" value="ECO:0007669"/>
    <property type="project" value="InterPro"/>
</dbReference>
<dbReference type="OrthoDB" id="337745at2759"/>
<dbReference type="GO" id="GO:0008541">
    <property type="term" value="C:proteasome regulatory particle, lid subcomplex"/>
    <property type="evidence" value="ECO:0007669"/>
    <property type="project" value="UniProtKB-ARBA"/>
</dbReference>
<dbReference type="InterPro" id="IPR036388">
    <property type="entry name" value="WH-like_DNA-bd_sf"/>
</dbReference>
<dbReference type="SUPFAM" id="SSF48371">
    <property type="entry name" value="ARM repeat"/>
    <property type="match status" value="1"/>
</dbReference>
<dbReference type="GO" id="GO:0003723">
    <property type="term" value="F:RNA binding"/>
    <property type="evidence" value="ECO:0007669"/>
    <property type="project" value="UniProtKB-UniRule"/>
</dbReference>
<comment type="subunit">
    <text evidence="4">Component of the eukaryotic translation initiation factor 3 (eIF-3) complex.</text>
</comment>
<dbReference type="AlphaFoldDB" id="A0A1D8NFX7"/>
<dbReference type="InterPro" id="IPR009374">
    <property type="entry name" value="eIF3k"/>
</dbReference>
<evidence type="ECO:0000313" key="9">
    <source>
        <dbReference type="Proteomes" id="UP000256601"/>
    </source>
</evidence>
<dbReference type="PANTHER" id="PTHR13022">
    <property type="entry name" value="EUKARYOTIC TRANSLATION INITIATION FACTOR 3 SUBUNIT 11"/>
    <property type="match status" value="1"/>
</dbReference>
<comment type="similarity">
    <text evidence="4">Belongs to the eIF-3 subunit K family.</text>
</comment>